<dbReference type="InterPro" id="IPR037523">
    <property type="entry name" value="VOC_core"/>
</dbReference>
<dbReference type="Proteomes" id="UP000013243">
    <property type="component" value="Chromosome"/>
</dbReference>
<proteinExistence type="predicted"/>
<protein>
    <submittedName>
        <fullName evidence="2">Glyoxalase</fullName>
    </submittedName>
</protein>
<dbReference type="RefSeq" id="WP_040642305.1">
    <property type="nucleotide sequence ID" value="NZ_CP015230.1"/>
</dbReference>
<dbReference type="PROSITE" id="PS51819">
    <property type="entry name" value="VOC"/>
    <property type="match status" value="1"/>
</dbReference>
<dbReference type="Pfam" id="PF00903">
    <property type="entry name" value="Glyoxalase"/>
    <property type="match status" value="1"/>
</dbReference>
<sequence length="122" mass="13234">MQTCLGRILIYTKRIDDMVAFYTALFGYTRHDLPGDRIVELRPPAAGAALLLHPAARSQKIGQSSVKLVFDVEDVAGFCAAASRAGFAFGSLHEADGYQFANRKDPDGNSVSVSSRIFAPNR</sequence>
<evidence type="ECO:0000313" key="3">
    <source>
        <dbReference type="Proteomes" id="UP000013243"/>
    </source>
</evidence>
<evidence type="ECO:0000313" key="2">
    <source>
        <dbReference type="EMBL" id="ANP39959.1"/>
    </source>
</evidence>
<gene>
    <name evidence="2" type="ORF">K529_004195</name>
</gene>
<organism evidence="2 3">
    <name type="scientific">Tritonibacter mobilis F1926</name>
    <dbReference type="NCBI Taxonomy" id="1265309"/>
    <lineage>
        <taxon>Bacteria</taxon>
        <taxon>Pseudomonadati</taxon>
        <taxon>Pseudomonadota</taxon>
        <taxon>Alphaproteobacteria</taxon>
        <taxon>Rhodobacterales</taxon>
        <taxon>Paracoccaceae</taxon>
        <taxon>Tritonibacter</taxon>
    </lineage>
</organism>
<reference evidence="2 3" key="1">
    <citation type="journal article" date="2016" name="ISME J.">
        <title>Global occurrence and heterogeneity of the Roseobacter-clade species Ruegeria mobilis.</title>
        <authorList>
            <person name="Sonnenschein E."/>
            <person name="Gram L."/>
        </authorList>
    </citation>
    <scope>NUCLEOTIDE SEQUENCE [LARGE SCALE GENOMIC DNA]</scope>
    <source>
        <strain evidence="2 3">F1926</strain>
    </source>
</reference>
<dbReference type="SUPFAM" id="SSF54593">
    <property type="entry name" value="Glyoxalase/Bleomycin resistance protein/Dihydroxybiphenyl dioxygenase"/>
    <property type="match status" value="1"/>
</dbReference>
<dbReference type="Gene3D" id="3.10.180.10">
    <property type="entry name" value="2,3-Dihydroxybiphenyl 1,2-Dioxygenase, domain 1"/>
    <property type="match status" value="1"/>
</dbReference>
<dbReference type="OrthoDB" id="7849747at2"/>
<feature type="domain" description="VOC" evidence="1">
    <location>
        <begin position="4"/>
        <end position="116"/>
    </location>
</feature>
<dbReference type="STRING" id="1265309.K529_004195"/>
<dbReference type="InterPro" id="IPR004360">
    <property type="entry name" value="Glyas_Fos-R_dOase_dom"/>
</dbReference>
<name>A0A1B1A036_9RHOB</name>
<dbReference type="AlphaFoldDB" id="A0A1B1A036"/>
<dbReference type="KEGG" id="rmb:K529_004195"/>
<dbReference type="InterPro" id="IPR029068">
    <property type="entry name" value="Glyas_Bleomycin-R_OHBP_Dase"/>
</dbReference>
<dbReference type="GeneID" id="28249005"/>
<accession>A0A1B1A036</accession>
<dbReference type="EMBL" id="CP015230">
    <property type="protein sequence ID" value="ANP39959.1"/>
    <property type="molecule type" value="Genomic_DNA"/>
</dbReference>
<evidence type="ECO:0000259" key="1">
    <source>
        <dbReference type="PROSITE" id="PS51819"/>
    </source>
</evidence>